<proteinExistence type="predicted"/>
<accession>A0ABN7I8B5</accession>
<evidence type="ECO:0000313" key="1">
    <source>
        <dbReference type="EMBL" id="CAD6556282.1"/>
    </source>
</evidence>
<dbReference type="InterPro" id="IPR011465">
    <property type="entry name" value="DUF1571"/>
</dbReference>
<comment type="caution">
    <text evidence="1">The sequence shown here is derived from an EMBL/GenBank/DDBJ whole genome shotgun (WGS) entry which is preliminary data.</text>
</comment>
<evidence type="ECO:0000313" key="2">
    <source>
        <dbReference type="Proteomes" id="UP000656319"/>
    </source>
</evidence>
<organism evidence="1 2">
    <name type="scientific">Paraburkholderia hiiakae</name>
    <dbReference type="NCBI Taxonomy" id="1081782"/>
    <lineage>
        <taxon>Bacteria</taxon>
        <taxon>Pseudomonadati</taxon>
        <taxon>Pseudomonadota</taxon>
        <taxon>Betaproteobacteria</taxon>
        <taxon>Burkholderiales</taxon>
        <taxon>Burkholderiaceae</taxon>
        <taxon>Paraburkholderia</taxon>
    </lineage>
</organism>
<sequence length="65" mass="7180">MYGHLRALLGTIPTWTALNGTLARSQSNHKITDLGTEFIVGQFMTDAKKYVEVGASTMPQVEVKR</sequence>
<dbReference type="Pfam" id="PF07608">
    <property type="entry name" value="DUF1571"/>
    <property type="match status" value="1"/>
</dbReference>
<gene>
    <name evidence="1" type="ORF">LMG27952_06024</name>
</gene>
<reference evidence="1 2" key="1">
    <citation type="submission" date="2020-10" db="EMBL/GenBank/DDBJ databases">
        <authorList>
            <person name="Peeters C."/>
        </authorList>
    </citation>
    <scope>NUCLEOTIDE SEQUENCE [LARGE SCALE GENOMIC DNA]</scope>
    <source>
        <strain evidence="1 2">LMG 27952</strain>
    </source>
</reference>
<keyword evidence="2" id="KW-1185">Reference proteome</keyword>
<protein>
    <submittedName>
        <fullName evidence="1">Uncharacterized protein</fullName>
    </submittedName>
</protein>
<dbReference type="EMBL" id="CAJHCQ010000020">
    <property type="protein sequence ID" value="CAD6556282.1"/>
    <property type="molecule type" value="Genomic_DNA"/>
</dbReference>
<name>A0ABN7I8B5_9BURK</name>
<dbReference type="Proteomes" id="UP000656319">
    <property type="component" value="Unassembled WGS sequence"/>
</dbReference>